<name>A0A8H6SDD5_9AGAR</name>
<dbReference type="EMBL" id="JACAZF010000008">
    <property type="protein sequence ID" value="KAF7297470.1"/>
    <property type="molecule type" value="Genomic_DNA"/>
</dbReference>
<reference evidence="2" key="1">
    <citation type="submission" date="2020-05" db="EMBL/GenBank/DDBJ databases">
        <title>Mycena genomes resolve the evolution of fungal bioluminescence.</title>
        <authorList>
            <person name="Tsai I.J."/>
        </authorList>
    </citation>
    <scope>NUCLEOTIDE SEQUENCE</scope>
    <source>
        <strain evidence="2">171206Taipei</strain>
    </source>
</reference>
<evidence type="ECO:0000313" key="2">
    <source>
        <dbReference type="EMBL" id="KAF7297470.1"/>
    </source>
</evidence>
<feature type="compositionally biased region" description="Acidic residues" evidence="1">
    <location>
        <begin position="328"/>
        <end position="381"/>
    </location>
</feature>
<keyword evidence="3" id="KW-1185">Reference proteome</keyword>
<dbReference type="RefSeq" id="XP_037217829.1">
    <property type="nucleotide sequence ID" value="XM_037366417.1"/>
</dbReference>
<dbReference type="SUPFAM" id="SSF48371">
    <property type="entry name" value="ARM repeat"/>
    <property type="match status" value="1"/>
</dbReference>
<proteinExistence type="predicted"/>
<dbReference type="Proteomes" id="UP000636479">
    <property type="component" value="Unassembled WGS sequence"/>
</dbReference>
<evidence type="ECO:0000313" key="3">
    <source>
        <dbReference type="Proteomes" id="UP000636479"/>
    </source>
</evidence>
<organism evidence="2 3">
    <name type="scientific">Mycena indigotica</name>
    <dbReference type="NCBI Taxonomy" id="2126181"/>
    <lineage>
        <taxon>Eukaryota</taxon>
        <taxon>Fungi</taxon>
        <taxon>Dikarya</taxon>
        <taxon>Basidiomycota</taxon>
        <taxon>Agaricomycotina</taxon>
        <taxon>Agaricomycetes</taxon>
        <taxon>Agaricomycetidae</taxon>
        <taxon>Agaricales</taxon>
        <taxon>Marasmiineae</taxon>
        <taxon>Mycenaceae</taxon>
        <taxon>Mycena</taxon>
    </lineage>
</organism>
<comment type="caution">
    <text evidence="2">The sequence shown here is derived from an EMBL/GenBank/DDBJ whole genome shotgun (WGS) entry which is preliminary data.</text>
</comment>
<dbReference type="AlphaFoldDB" id="A0A8H6SDD5"/>
<dbReference type="OrthoDB" id="2745898at2759"/>
<dbReference type="InterPro" id="IPR016024">
    <property type="entry name" value="ARM-type_fold"/>
</dbReference>
<feature type="region of interest" description="Disordered" evidence="1">
    <location>
        <begin position="328"/>
        <end position="398"/>
    </location>
</feature>
<gene>
    <name evidence="2" type="ORF">MIND_00980700</name>
</gene>
<evidence type="ECO:0008006" key="4">
    <source>
        <dbReference type="Google" id="ProtNLM"/>
    </source>
</evidence>
<protein>
    <recommendedName>
        <fullName evidence="4">F-box domain-containing protein</fullName>
    </recommendedName>
</protein>
<sequence>MPPLPPELIEHIVGHIRTQASLKKCCLAARAFVHPCQKRLLATLSLPVAKPSRWKRAVTHFEQSPHLALLVARLNIELDWDVPEPGAFAAVGPDFLAQMAQLKGVSFTSNTTGVVSWGRMPAPVDVALTALFLDRRRQQRPLDYVTLHHVSDISSRALSLYIGACKRLRFTSSIAAAHKPEDDNESFEGGYGDQPVTSISLRYTSTVARRLGDTQPLRVCLPAIAFLTLSGHDHNIEDLLPAYALLAPTIPRIELPSMYDIALDDAKAYALPTNWPALRVLTARFTANELEDSPPWTVTQLIDTMLQPEACPQLSELVVVLRVKIDDSEYYDDEDEEDEDDEDDDEDNEDGDEKEEDDDDDNDGEEEQEGEDDSADEDTDEEPARKGTQSASAAERKGPFDSTLPIAFAFNPATIARLDTRAVSHPTLASLCWEVVIEFKSTGMEYEGMTYTPHDVEKAKVQYVACCAALKELMPEMVAKGKLAFRSRDPEP</sequence>
<dbReference type="GeneID" id="59348933"/>
<evidence type="ECO:0000256" key="1">
    <source>
        <dbReference type="SAM" id="MobiDB-lite"/>
    </source>
</evidence>
<accession>A0A8H6SDD5</accession>